<dbReference type="EMBL" id="CAKLBY020000259">
    <property type="protein sequence ID" value="CAK7940769.1"/>
    <property type="molecule type" value="Genomic_DNA"/>
</dbReference>
<proteinExistence type="predicted"/>
<evidence type="ECO:0000313" key="1">
    <source>
        <dbReference type="EMBL" id="CAK7940769.1"/>
    </source>
</evidence>
<organism evidence="1 2">
    <name type="scientific">Peronospora matthiolae</name>
    <dbReference type="NCBI Taxonomy" id="2874970"/>
    <lineage>
        <taxon>Eukaryota</taxon>
        <taxon>Sar</taxon>
        <taxon>Stramenopiles</taxon>
        <taxon>Oomycota</taxon>
        <taxon>Peronosporomycetes</taxon>
        <taxon>Peronosporales</taxon>
        <taxon>Peronosporaceae</taxon>
        <taxon>Peronospora</taxon>
    </lineage>
</organism>
<dbReference type="PANTHER" id="PTHR19446">
    <property type="entry name" value="REVERSE TRANSCRIPTASES"/>
    <property type="match status" value="1"/>
</dbReference>
<name>A0AAV1V5S8_9STRA</name>
<sequence length="235" mass="26822">MGEKKENMLWFWEEGERGGRARQAYLDFSMALRDRNAASKFDLDVSSGEQSTKHFFRAPAAAELKLSISYVNTSSGLSRDLSMILSTHRRYWGTVFQSESRNLEVVSQQFDPSKFQDILQHSHRKLKSTHAALLDAPITANDFFHAMKHTARGKSPGSDGLPAEYYQLFPAKWAQVLELVYAAQFRLGCMSKFQRRAYISLLFKKGSRSDPKNYRPLTLLNQDAKFCPKRIGLSP</sequence>
<dbReference type="Proteomes" id="UP001162060">
    <property type="component" value="Unassembled WGS sequence"/>
</dbReference>
<protein>
    <submittedName>
        <fullName evidence="1">Uncharacterized protein</fullName>
    </submittedName>
</protein>
<dbReference type="AlphaFoldDB" id="A0AAV1V5S8"/>
<accession>A0AAV1V5S8</accession>
<comment type="caution">
    <text evidence="1">The sequence shown here is derived from an EMBL/GenBank/DDBJ whole genome shotgun (WGS) entry which is preliminary data.</text>
</comment>
<evidence type="ECO:0000313" key="2">
    <source>
        <dbReference type="Proteomes" id="UP001162060"/>
    </source>
</evidence>
<reference evidence="1" key="1">
    <citation type="submission" date="2024-01" db="EMBL/GenBank/DDBJ databases">
        <authorList>
            <person name="Webb A."/>
        </authorList>
    </citation>
    <scope>NUCLEOTIDE SEQUENCE</scope>
    <source>
        <strain evidence="1">Pm1</strain>
    </source>
</reference>
<gene>
    <name evidence="1" type="ORF">PM001_LOCUS25919</name>
</gene>